<dbReference type="eggNOG" id="COG1225">
    <property type="taxonomic scope" value="Bacteria"/>
</dbReference>
<dbReference type="RefSeq" id="WP_002699772.1">
    <property type="nucleotide sequence ID" value="NZ_AAWS01000024.1"/>
</dbReference>
<evidence type="ECO:0000256" key="5">
    <source>
        <dbReference type="ARBA" id="ARBA00023002"/>
    </source>
</evidence>
<sequence>MNFQEKLQSLVERIEGNMSAESLKIMHKATQELVASGIQEGVLKTNDQIPLFALHDQNGSIQSSEELLKQGPLILTFYRGFWCPYCNADLVNLNKHVQEIEYLGAKLFAVSPELPVYSQKIISTQRLKYGILYDSNNQLAAQIGLKWFMKEPLKSLYRDQFNINLNQYHGDQEWALPMPARVLVGKGGIIKYIESDPDYRKRPNVDALIKVLKTL</sequence>
<evidence type="ECO:0000256" key="1">
    <source>
        <dbReference type="ARBA" id="ARBA00003330"/>
    </source>
</evidence>
<organism evidence="13 14">
    <name type="scientific">Microscilla marina ATCC 23134</name>
    <dbReference type="NCBI Taxonomy" id="313606"/>
    <lineage>
        <taxon>Bacteria</taxon>
        <taxon>Pseudomonadati</taxon>
        <taxon>Bacteroidota</taxon>
        <taxon>Cytophagia</taxon>
        <taxon>Cytophagales</taxon>
        <taxon>Microscillaceae</taxon>
        <taxon>Microscilla</taxon>
    </lineage>
</organism>
<evidence type="ECO:0000256" key="6">
    <source>
        <dbReference type="ARBA" id="ARBA00023157"/>
    </source>
</evidence>
<comment type="function">
    <text evidence="1">Thiol-specific peroxidase that catalyzes the reduction of hydrogen peroxide and organic hydroperoxides to water and alcohols, respectively. Plays a role in cell protection against oxidative stress by detoxifying peroxides and as sensor of hydrogen peroxide-mediated signaling events.</text>
</comment>
<accession>A1ZQK9</accession>
<keyword evidence="6" id="KW-1015">Disulfide bond</keyword>
<dbReference type="InterPro" id="IPR050924">
    <property type="entry name" value="Peroxiredoxin_BCP/PrxQ"/>
</dbReference>
<evidence type="ECO:0000259" key="12">
    <source>
        <dbReference type="PROSITE" id="PS51352"/>
    </source>
</evidence>
<keyword evidence="5" id="KW-0560">Oxidoreductase</keyword>
<dbReference type="InterPro" id="IPR036249">
    <property type="entry name" value="Thioredoxin-like_sf"/>
</dbReference>
<dbReference type="PROSITE" id="PS51352">
    <property type="entry name" value="THIOREDOXIN_2"/>
    <property type="match status" value="1"/>
</dbReference>
<comment type="similarity">
    <text evidence="9">Belongs to the peroxiredoxin family. BCP/PrxQ subfamily.</text>
</comment>
<evidence type="ECO:0000313" key="13">
    <source>
        <dbReference type="EMBL" id="EAY27381.1"/>
    </source>
</evidence>
<comment type="catalytic activity">
    <reaction evidence="11">
        <text>a hydroperoxide + [thioredoxin]-dithiol = an alcohol + [thioredoxin]-disulfide + H2O</text>
        <dbReference type="Rhea" id="RHEA:62620"/>
        <dbReference type="Rhea" id="RHEA-COMP:10698"/>
        <dbReference type="Rhea" id="RHEA-COMP:10700"/>
        <dbReference type="ChEBI" id="CHEBI:15377"/>
        <dbReference type="ChEBI" id="CHEBI:29950"/>
        <dbReference type="ChEBI" id="CHEBI:30879"/>
        <dbReference type="ChEBI" id="CHEBI:35924"/>
        <dbReference type="ChEBI" id="CHEBI:50058"/>
        <dbReference type="EC" id="1.11.1.24"/>
    </reaction>
</comment>
<protein>
    <recommendedName>
        <fullName evidence="2">thioredoxin-dependent peroxiredoxin</fullName>
        <ecNumber evidence="2">1.11.1.24</ecNumber>
    </recommendedName>
    <alternativeName>
        <fullName evidence="8">Thioredoxin peroxidase</fullName>
    </alternativeName>
    <alternativeName>
        <fullName evidence="10">Thioredoxin-dependent peroxiredoxin Bcp</fullName>
    </alternativeName>
</protein>
<evidence type="ECO:0000256" key="9">
    <source>
        <dbReference type="ARBA" id="ARBA00038489"/>
    </source>
</evidence>
<dbReference type="PANTHER" id="PTHR42801:SF7">
    <property type="entry name" value="SLL1159 PROTEIN"/>
    <property type="match status" value="1"/>
</dbReference>
<dbReference type="Pfam" id="PF00578">
    <property type="entry name" value="AhpC-TSA"/>
    <property type="match status" value="1"/>
</dbReference>
<reference evidence="13 14" key="1">
    <citation type="submission" date="2007-01" db="EMBL/GenBank/DDBJ databases">
        <authorList>
            <person name="Haygood M."/>
            <person name="Podell S."/>
            <person name="Anderson C."/>
            <person name="Hopkinson B."/>
            <person name="Roe K."/>
            <person name="Barbeau K."/>
            <person name="Gaasterland T."/>
            <person name="Ferriera S."/>
            <person name="Johnson J."/>
            <person name="Kravitz S."/>
            <person name="Beeson K."/>
            <person name="Sutton G."/>
            <person name="Rogers Y.-H."/>
            <person name="Friedman R."/>
            <person name="Frazier M."/>
            <person name="Venter J.C."/>
        </authorList>
    </citation>
    <scope>NUCLEOTIDE SEQUENCE [LARGE SCALE GENOMIC DNA]</scope>
    <source>
        <strain evidence="13 14">ATCC 23134</strain>
    </source>
</reference>
<dbReference type="PANTHER" id="PTHR42801">
    <property type="entry name" value="THIOREDOXIN-DEPENDENT PEROXIDE REDUCTASE"/>
    <property type="match status" value="1"/>
</dbReference>
<comment type="caution">
    <text evidence="13">The sequence shown here is derived from an EMBL/GenBank/DDBJ whole genome shotgun (WGS) entry which is preliminary data.</text>
</comment>
<dbReference type="EC" id="1.11.1.24" evidence="2"/>
<evidence type="ECO:0000256" key="2">
    <source>
        <dbReference type="ARBA" id="ARBA00013017"/>
    </source>
</evidence>
<dbReference type="OrthoDB" id="9809746at2"/>
<proteinExistence type="inferred from homology"/>
<evidence type="ECO:0000256" key="8">
    <source>
        <dbReference type="ARBA" id="ARBA00032824"/>
    </source>
</evidence>
<feature type="domain" description="Thioredoxin" evidence="12">
    <location>
        <begin position="43"/>
        <end position="215"/>
    </location>
</feature>
<evidence type="ECO:0000256" key="10">
    <source>
        <dbReference type="ARBA" id="ARBA00042639"/>
    </source>
</evidence>
<keyword evidence="14" id="KW-1185">Reference proteome</keyword>
<dbReference type="CDD" id="cd02970">
    <property type="entry name" value="PRX_like2"/>
    <property type="match status" value="1"/>
</dbReference>
<dbReference type="GO" id="GO:0005737">
    <property type="term" value="C:cytoplasm"/>
    <property type="evidence" value="ECO:0007669"/>
    <property type="project" value="TreeGrafter"/>
</dbReference>
<keyword evidence="4" id="KW-0049">Antioxidant</keyword>
<dbReference type="GO" id="GO:0008379">
    <property type="term" value="F:thioredoxin peroxidase activity"/>
    <property type="evidence" value="ECO:0007669"/>
    <property type="project" value="TreeGrafter"/>
</dbReference>
<keyword evidence="7" id="KW-0676">Redox-active center</keyword>
<gene>
    <name evidence="13" type="ORF">M23134_08333</name>
</gene>
<evidence type="ECO:0000256" key="7">
    <source>
        <dbReference type="ARBA" id="ARBA00023284"/>
    </source>
</evidence>
<evidence type="ECO:0000256" key="3">
    <source>
        <dbReference type="ARBA" id="ARBA00022559"/>
    </source>
</evidence>
<dbReference type="EMBL" id="AAWS01000024">
    <property type="protein sequence ID" value="EAY27381.1"/>
    <property type="molecule type" value="Genomic_DNA"/>
</dbReference>
<dbReference type="Gene3D" id="3.40.30.10">
    <property type="entry name" value="Glutaredoxin"/>
    <property type="match status" value="1"/>
</dbReference>
<dbReference type="InterPro" id="IPR013766">
    <property type="entry name" value="Thioredoxin_domain"/>
</dbReference>
<dbReference type="InterPro" id="IPR000866">
    <property type="entry name" value="AhpC/TSA"/>
</dbReference>
<name>A1ZQK9_MICM2</name>
<dbReference type="GO" id="GO:0034599">
    <property type="term" value="P:cellular response to oxidative stress"/>
    <property type="evidence" value="ECO:0007669"/>
    <property type="project" value="TreeGrafter"/>
</dbReference>
<evidence type="ECO:0000256" key="11">
    <source>
        <dbReference type="ARBA" id="ARBA00049091"/>
    </source>
</evidence>
<dbReference type="Proteomes" id="UP000004095">
    <property type="component" value="Unassembled WGS sequence"/>
</dbReference>
<evidence type="ECO:0000313" key="14">
    <source>
        <dbReference type="Proteomes" id="UP000004095"/>
    </source>
</evidence>
<dbReference type="AlphaFoldDB" id="A1ZQK9"/>
<keyword evidence="3" id="KW-0575">Peroxidase</keyword>
<dbReference type="SUPFAM" id="SSF52833">
    <property type="entry name" value="Thioredoxin-like"/>
    <property type="match status" value="1"/>
</dbReference>
<dbReference type="GO" id="GO:0045454">
    <property type="term" value="P:cell redox homeostasis"/>
    <property type="evidence" value="ECO:0007669"/>
    <property type="project" value="TreeGrafter"/>
</dbReference>
<evidence type="ECO:0000256" key="4">
    <source>
        <dbReference type="ARBA" id="ARBA00022862"/>
    </source>
</evidence>